<dbReference type="InterPro" id="IPR052623">
    <property type="entry name" value="DAAF5"/>
</dbReference>
<dbReference type="Pfam" id="PF24573">
    <property type="entry name" value="HEAT_DAAF5"/>
    <property type="match status" value="1"/>
</dbReference>
<dbReference type="InterPro" id="IPR056497">
    <property type="entry name" value="HEAT_DAAF5"/>
</dbReference>
<dbReference type="AlphaFoldDB" id="A0A5J4VTI3"/>
<proteinExistence type="predicted"/>
<evidence type="ECO:0000313" key="4">
    <source>
        <dbReference type="Proteomes" id="UP000324800"/>
    </source>
</evidence>
<sequence length="1200" mass="136898">MEIIRFEDIDGLQYEDGNKKELLTLLDRIKKKLRAYNSQITKDGTREPLFDESVKIGELPLNIACARRLAALLLSKFSQKSVVLDVLHLLLTKYYFDGAGGELLGTFYERLNPKSDNFYAVNDDERNEARLALLTIKNASLEELVYCIDILIGIVVACSFNTQNPVKEAGCEIAEELVGRGLIRGEAEKIICEALMTCITKSPNIAAIKIKSLKALTELIKGQEKYDGDIGEQLKDRILALAYDTNAPTKLELLKLMNVSLTEVMDRHLWGVILATPLLALLNDDLYEISSKAIETADSWGTQFVADEKRHSRPPQVLEFSPMIELGWKLATKQKENDELALELEKKKKDEGNKVGKEEQKQIQEKKEVVEKPSAPTKKLSVREQLIAGTYSKKGSQKSDQTNLSSQTSSSSSIQSQQQRKLPEQPPNVLPCILPYTKRPSVESRIAIRSQNETVFKVIKQQLVNADENVRDRGMGLLRMLIIHCEEHLTMKMFELMPLLHTQMLQLRSDRIHKNGEYCCALIGLFYSPAMYVPLLVRERPLQIFFDTLSPIIKYAPPERLLELDESGKETLDQNSQQQKGKFEDENLILEDIKDDEQEVDAWGSVKVKSKVEEIDADVNEEEQEEKKKQEKTEKSEENSSSSIIRHPGKGRRRQFRFLLKQLCGILDDIQTVQDDDLSNADSKSNQDEEEDDENDSGKRGRKNSYENKGPGIMNIKLTELRPRNPAQLSNEDTITFEQSFQLLEILVEKSIVALGTDELRIILELLLRMTAYEDLQYLSIIQRNAKTSGKSVRAAKAFLFDAKPNQSTSGGVSSVPSYPKRQAFQRFTDQIASTYGPEAVGSLFSQSVKDFRVKREKRSQLREDSQPLRFAQQLIRRSGEYLQFFVDELLRFLYEILDVDHIPVGIRHPFWESLFYLSASAKSLGYLAPYADMIFASHFPKTTIWHVGRKDAEIRFFSSSFFFYLMKLKLEGNPSEIYKDDDVDQNEENKDKQKESNEKQQNNTQPQTRLKQITWTHELNLDVFHGAEKEFIERMNSIMDDDDADGTRLSGVMIIQLILKGIKQGTVHGLQFNSDHYNQMLEGIFKSFDDKPIIRHAAFDTFSAMVSVMPVQVVTQNVEKLERLLLHMDSDSPELRKSALDAMLTAVYAMQQALNAPPELKEDSLNSKAALEKLKQMVSERHEKFGHLQEVNELQSKLS</sequence>
<dbReference type="PANTHER" id="PTHR16216:SF2">
    <property type="entry name" value="DYNEIN AXONEMAL ASSEMBLY FACTOR 5"/>
    <property type="match status" value="1"/>
</dbReference>
<dbReference type="PANTHER" id="PTHR16216">
    <property type="entry name" value="DYNEIN ASSEMBLY FACTOR 5, AXONEMAL"/>
    <property type="match status" value="1"/>
</dbReference>
<feature type="compositionally biased region" description="Polar residues" evidence="1">
    <location>
        <begin position="1000"/>
        <end position="1010"/>
    </location>
</feature>
<feature type="domain" description="Dynein axonemal assembly factor 5 HEAT-repeat" evidence="2">
    <location>
        <begin position="436"/>
        <end position="538"/>
    </location>
</feature>
<comment type="caution">
    <text evidence="3">The sequence shown here is derived from an EMBL/GenBank/DDBJ whole genome shotgun (WGS) entry which is preliminary data.</text>
</comment>
<feature type="region of interest" description="Disordered" evidence="1">
    <location>
        <begin position="978"/>
        <end position="1010"/>
    </location>
</feature>
<evidence type="ECO:0000313" key="3">
    <source>
        <dbReference type="EMBL" id="KAA6385918.1"/>
    </source>
</evidence>
<feature type="region of interest" description="Disordered" evidence="1">
    <location>
        <begin position="617"/>
        <end position="649"/>
    </location>
</feature>
<evidence type="ECO:0000256" key="1">
    <source>
        <dbReference type="SAM" id="MobiDB-lite"/>
    </source>
</evidence>
<protein>
    <recommendedName>
        <fullName evidence="2">Dynein axonemal assembly factor 5 HEAT-repeat domain-containing protein</fullName>
    </recommendedName>
</protein>
<dbReference type="InterPro" id="IPR011989">
    <property type="entry name" value="ARM-like"/>
</dbReference>
<feature type="region of interest" description="Disordered" evidence="1">
    <location>
        <begin position="677"/>
        <end position="714"/>
    </location>
</feature>
<dbReference type="EMBL" id="SNRW01005041">
    <property type="protein sequence ID" value="KAA6385918.1"/>
    <property type="molecule type" value="Genomic_DNA"/>
</dbReference>
<feature type="compositionally biased region" description="Basic and acidic residues" evidence="1">
    <location>
        <begin position="988"/>
        <end position="999"/>
    </location>
</feature>
<gene>
    <name evidence="3" type="ORF">EZS28_018554</name>
</gene>
<dbReference type="SUPFAM" id="SSF48371">
    <property type="entry name" value="ARM repeat"/>
    <property type="match status" value="1"/>
</dbReference>
<dbReference type="InterPro" id="IPR016024">
    <property type="entry name" value="ARM-type_fold"/>
</dbReference>
<feature type="compositionally biased region" description="Basic and acidic residues" evidence="1">
    <location>
        <begin position="349"/>
        <end position="371"/>
    </location>
</feature>
<accession>A0A5J4VTI3</accession>
<evidence type="ECO:0000259" key="2">
    <source>
        <dbReference type="Pfam" id="PF24573"/>
    </source>
</evidence>
<feature type="compositionally biased region" description="Low complexity" evidence="1">
    <location>
        <begin position="405"/>
        <end position="419"/>
    </location>
</feature>
<dbReference type="OrthoDB" id="10657920at2759"/>
<feature type="region of interest" description="Disordered" evidence="1">
    <location>
        <begin position="349"/>
        <end position="429"/>
    </location>
</feature>
<reference evidence="3 4" key="1">
    <citation type="submission" date="2019-03" db="EMBL/GenBank/DDBJ databases">
        <title>Single cell metagenomics reveals metabolic interactions within the superorganism composed of flagellate Streblomastix strix and complex community of Bacteroidetes bacteria on its surface.</title>
        <authorList>
            <person name="Treitli S.C."/>
            <person name="Kolisko M."/>
            <person name="Husnik F."/>
            <person name="Keeling P."/>
            <person name="Hampl V."/>
        </authorList>
    </citation>
    <scope>NUCLEOTIDE SEQUENCE [LARGE SCALE GENOMIC DNA]</scope>
    <source>
        <strain evidence="3">ST1C</strain>
    </source>
</reference>
<name>A0A5J4VTI3_9EUKA</name>
<dbReference type="Proteomes" id="UP000324800">
    <property type="component" value="Unassembled WGS sequence"/>
</dbReference>
<feature type="compositionally biased region" description="Basic and acidic residues" evidence="1">
    <location>
        <begin position="625"/>
        <end position="638"/>
    </location>
</feature>
<dbReference type="Gene3D" id="1.25.10.10">
    <property type="entry name" value="Leucine-rich Repeat Variant"/>
    <property type="match status" value="1"/>
</dbReference>
<organism evidence="3 4">
    <name type="scientific">Streblomastix strix</name>
    <dbReference type="NCBI Taxonomy" id="222440"/>
    <lineage>
        <taxon>Eukaryota</taxon>
        <taxon>Metamonada</taxon>
        <taxon>Preaxostyla</taxon>
        <taxon>Oxymonadida</taxon>
        <taxon>Streblomastigidae</taxon>
        <taxon>Streblomastix</taxon>
    </lineage>
</organism>